<evidence type="ECO:0000256" key="13">
    <source>
        <dbReference type="SAM" id="Phobius"/>
    </source>
</evidence>
<evidence type="ECO:0000256" key="9">
    <source>
        <dbReference type="ARBA" id="ARBA00023242"/>
    </source>
</evidence>
<sequence length="559" mass="61906">MLGSGTSEERILVFIRVRPLNDKELGRNNSELECINDTTIIYRSNVPAPDRWSLIAGRLPGRTDNEIKNYRNTHLGKKVKAGNQINTISTLSLSAQSNAKSTENPKPQLTPKVKITIHHRPSPLKLDTHVVHAEANKCSTILSKNPLPQSSMQLQNKFKADDAVCNDSITSKVHLKYVELKPKGGKKKKKDQKKMEKYQIWNRTTAFAAIAFAFALIFVSASADDVVVLSEDNFEKEVGQDKGALVEFYAPWCGHCKKLAPEYEKLGSSFKKTKSVVIGKVDCDEHKSLCSKYGVSGYPTLQWFPKGSLEPKKYEGPRTAEALAEFVNTEGGTNVKIATAPSNVVVLTAENFDEVVLDETKDVLVEFYAPWCGHCKSLAPTYEKVATAFKLEADVVIANLDADKYRDLAEKYDVSGFPTLKFFPKNNKAGEEYGGGRDLDDFVAFINEKSGTSRDGKGQLTSKAGIVESLGALVKEFVAAGDEEKKAVFTRIEEEVGKLQGSASRHGKIYVKATKNYLEKGSDYAKNEIQRLERILEKSVSPSKADELTLKKNILSTYV</sequence>
<dbReference type="PROSITE" id="PS00194">
    <property type="entry name" value="THIOREDOXIN_1"/>
    <property type="match status" value="2"/>
</dbReference>
<dbReference type="PANTHER" id="PTHR45672:SF17">
    <property type="entry name" value="PROTEIN DISULFIDE-ISOMERASE LIKE 2-1"/>
    <property type="match status" value="1"/>
</dbReference>
<comment type="catalytic activity">
    <reaction evidence="1">
        <text>Catalyzes the rearrangement of -S-S- bonds in proteins.</text>
        <dbReference type="EC" id="5.3.4.1"/>
    </reaction>
</comment>
<dbReference type="CDD" id="cd00238">
    <property type="entry name" value="ERp29c"/>
    <property type="match status" value="1"/>
</dbReference>
<evidence type="ECO:0000256" key="4">
    <source>
        <dbReference type="ARBA" id="ARBA00012723"/>
    </source>
</evidence>
<evidence type="ECO:0000256" key="7">
    <source>
        <dbReference type="ARBA" id="ARBA00023157"/>
    </source>
</evidence>
<dbReference type="InterPro" id="IPR009057">
    <property type="entry name" value="Homeodomain-like_sf"/>
</dbReference>
<evidence type="ECO:0000313" key="17">
    <source>
        <dbReference type="Proteomes" id="UP001372338"/>
    </source>
</evidence>
<dbReference type="SUPFAM" id="SSF47933">
    <property type="entry name" value="ERP29 C domain-like"/>
    <property type="match status" value="1"/>
</dbReference>
<accession>A0AAN9F6Y0</accession>
<dbReference type="AlphaFoldDB" id="A0AAN9F6Y0"/>
<dbReference type="PROSITE" id="PS51294">
    <property type="entry name" value="HTH_MYB"/>
    <property type="match status" value="1"/>
</dbReference>
<dbReference type="Pfam" id="PF07749">
    <property type="entry name" value="ERp29"/>
    <property type="match status" value="1"/>
</dbReference>
<dbReference type="PANTHER" id="PTHR45672">
    <property type="entry name" value="PROTEIN DISULFIDE-ISOMERASE C17H9.14C-RELATED"/>
    <property type="match status" value="1"/>
</dbReference>
<dbReference type="InterPro" id="IPR013766">
    <property type="entry name" value="Thioredoxin_domain"/>
</dbReference>
<dbReference type="InterPro" id="IPR051063">
    <property type="entry name" value="PDI"/>
</dbReference>
<dbReference type="GO" id="GO:0003756">
    <property type="term" value="F:protein disulfide isomerase activity"/>
    <property type="evidence" value="ECO:0007669"/>
    <property type="project" value="UniProtKB-EC"/>
</dbReference>
<evidence type="ECO:0000259" key="15">
    <source>
        <dbReference type="PROSITE" id="PS51352"/>
    </source>
</evidence>
<dbReference type="InterPro" id="IPR005788">
    <property type="entry name" value="PDI_thioredoxin-like_dom"/>
</dbReference>
<dbReference type="InterPro" id="IPR017937">
    <property type="entry name" value="Thioredoxin_CS"/>
</dbReference>
<evidence type="ECO:0000259" key="14">
    <source>
        <dbReference type="PROSITE" id="PS51294"/>
    </source>
</evidence>
<keyword evidence="8" id="KW-0413">Isomerase</keyword>
<keyword evidence="10" id="KW-0676">Redox-active center</keyword>
<keyword evidence="13" id="KW-0812">Transmembrane</keyword>
<organism evidence="16 17">
    <name type="scientific">Crotalaria pallida</name>
    <name type="common">Smooth rattlebox</name>
    <name type="synonym">Crotalaria striata</name>
    <dbReference type="NCBI Taxonomy" id="3830"/>
    <lineage>
        <taxon>Eukaryota</taxon>
        <taxon>Viridiplantae</taxon>
        <taxon>Streptophyta</taxon>
        <taxon>Embryophyta</taxon>
        <taxon>Tracheophyta</taxon>
        <taxon>Spermatophyta</taxon>
        <taxon>Magnoliopsida</taxon>
        <taxon>eudicotyledons</taxon>
        <taxon>Gunneridae</taxon>
        <taxon>Pentapetalae</taxon>
        <taxon>rosids</taxon>
        <taxon>fabids</taxon>
        <taxon>Fabales</taxon>
        <taxon>Fabaceae</taxon>
        <taxon>Papilionoideae</taxon>
        <taxon>50 kb inversion clade</taxon>
        <taxon>genistoids sensu lato</taxon>
        <taxon>core genistoids</taxon>
        <taxon>Crotalarieae</taxon>
        <taxon>Crotalaria</taxon>
    </lineage>
</organism>
<dbReference type="GO" id="GO:0005783">
    <property type="term" value="C:endoplasmic reticulum"/>
    <property type="evidence" value="ECO:0007669"/>
    <property type="project" value="InterPro"/>
</dbReference>
<dbReference type="CDD" id="cd02998">
    <property type="entry name" value="PDI_a_ERp38"/>
    <property type="match status" value="2"/>
</dbReference>
<feature type="domain" description="HTH myb-type" evidence="14">
    <location>
        <begin position="51"/>
        <end position="79"/>
    </location>
</feature>
<reference evidence="16 17" key="1">
    <citation type="submission" date="2024-01" db="EMBL/GenBank/DDBJ databases">
        <title>The genomes of 5 underutilized Papilionoideae crops provide insights into root nodulation and disease resistanc.</title>
        <authorList>
            <person name="Yuan L."/>
        </authorList>
    </citation>
    <scope>NUCLEOTIDE SEQUENCE [LARGE SCALE GENOMIC DNA]</scope>
    <source>
        <strain evidence="16">ZHUSHIDOU_FW_LH</strain>
        <tissue evidence="16">Leaf</tissue>
    </source>
</reference>
<dbReference type="Gene3D" id="1.20.1150.12">
    <property type="entry name" value="Endoplasmic reticulum resident protein 29, C-terminal domain"/>
    <property type="match status" value="1"/>
</dbReference>
<comment type="similarity">
    <text evidence="3 12">Belongs to the protein disulfide isomerase family.</text>
</comment>
<evidence type="ECO:0000256" key="5">
    <source>
        <dbReference type="ARBA" id="ARBA00022729"/>
    </source>
</evidence>
<dbReference type="InterPro" id="IPR036356">
    <property type="entry name" value="ERp29_C_sf"/>
</dbReference>
<evidence type="ECO:0000256" key="2">
    <source>
        <dbReference type="ARBA" id="ARBA00004123"/>
    </source>
</evidence>
<dbReference type="SUPFAM" id="SSF46689">
    <property type="entry name" value="Homeodomain-like"/>
    <property type="match status" value="1"/>
</dbReference>
<keyword evidence="13" id="KW-0472">Membrane</keyword>
<proteinExistence type="inferred from homology"/>
<feature type="domain" description="Thioredoxin" evidence="15">
    <location>
        <begin position="205"/>
        <end position="332"/>
    </location>
</feature>
<evidence type="ECO:0000256" key="1">
    <source>
        <dbReference type="ARBA" id="ARBA00001182"/>
    </source>
</evidence>
<feature type="domain" description="Thioredoxin" evidence="15">
    <location>
        <begin position="335"/>
        <end position="451"/>
    </location>
</feature>
<dbReference type="SUPFAM" id="SSF52833">
    <property type="entry name" value="Thioredoxin-like"/>
    <property type="match status" value="2"/>
</dbReference>
<name>A0AAN9F6Y0_CROPI</name>
<keyword evidence="17" id="KW-1185">Reference proteome</keyword>
<dbReference type="InterPro" id="IPR001005">
    <property type="entry name" value="SANT/Myb"/>
</dbReference>
<dbReference type="EMBL" id="JAYWIO010000004">
    <property type="protein sequence ID" value="KAK7269630.1"/>
    <property type="molecule type" value="Genomic_DNA"/>
</dbReference>
<evidence type="ECO:0000256" key="10">
    <source>
        <dbReference type="ARBA" id="ARBA00023284"/>
    </source>
</evidence>
<dbReference type="Gene3D" id="1.10.10.60">
    <property type="entry name" value="Homeodomain-like"/>
    <property type="match status" value="1"/>
</dbReference>
<feature type="transmembrane region" description="Helical" evidence="13">
    <location>
        <begin position="200"/>
        <end position="221"/>
    </location>
</feature>
<dbReference type="InterPro" id="IPR017930">
    <property type="entry name" value="Myb_dom"/>
</dbReference>
<dbReference type="InterPro" id="IPR036249">
    <property type="entry name" value="Thioredoxin-like_sf"/>
</dbReference>
<dbReference type="Pfam" id="PF00085">
    <property type="entry name" value="Thioredoxin"/>
    <property type="match status" value="2"/>
</dbReference>
<keyword evidence="7" id="KW-1015">Disulfide bond</keyword>
<keyword evidence="9" id="KW-0539">Nucleus</keyword>
<keyword evidence="6" id="KW-0677">Repeat</keyword>
<dbReference type="GO" id="GO:0005634">
    <property type="term" value="C:nucleus"/>
    <property type="evidence" value="ECO:0007669"/>
    <property type="project" value="UniProtKB-SubCell"/>
</dbReference>
<keyword evidence="5" id="KW-0732">Signal</keyword>
<comment type="subcellular location">
    <subcellularLocation>
        <location evidence="2">Nucleus</location>
    </subcellularLocation>
</comment>
<evidence type="ECO:0000256" key="8">
    <source>
        <dbReference type="ARBA" id="ARBA00023235"/>
    </source>
</evidence>
<dbReference type="PROSITE" id="PS51352">
    <property type="entry name" value="THIOREDOXIN_2"/>
    <property type="match status" value="2"/>
</dbReference>
<evidence type="ECO:0000256" key="6">
    <source>
        <dbReference type="ARBA" id="ARBA00022737"/>
    </source>
</evidence>
<evidence type="ECO:0000313" key="16">
    <source>
        <dbReference type="EMBL" id="KAK7269630.1"/>
    </source>
</evidence>
<dbReference type="PRINTS" id="PR00421">
    <property type="entry name" value="THIOREDOXIN"/>
</dbReference>
<dbReference type="EC" id="5.3.4.1" evidence="4"/>
<comment type="caution">
    <text evidence="16">The sequence shown here is derived from an EMBL/GenBank/DDBJ whole genome shotgun (WGS) entry which is preliminary data.</text>
</comment>
<dbReference type="CDD" id="cd00167">
    <property type="entry name" value="SANT"/>
    <property type="match status" value="1"/>
</dbReference>
<gene>
    <name evidence="16" type="ORF">RIF29_22363</name>
</gene>
<dbReference type="NCBIfam" id="TIGR01126">
    <property type="entry name" value="pdi_dom"/>
    <property type="match status" value="2"/>
</dbReference>
<dbReference type="InterPro" id="IPR011679">
    <property type="entry name" value="ERp29_C"/>
</dbReference>
<keyword evidence="13" id="KW-1133">Transmembrane helix</keyword>
<dbReference type="Gene3D" id="3.40.30.10">
    <property type="entry name" value="Glutaredoxin"/>
    <property type="match status" value="2"/>
</dbReference>
<evidence type="ECO:0000256" key="3">
    <source>
        <dbReference type="ARBA" id="ARBA00006347"/>
    </source>
</evidence>
<dbReference type="GO" id="GO:0006457">
    <property type="term" value="P:protein folding"/>
    <property type="evidence" value="ECO:0007669"/>
    <property type="project" value="TreeGrafter"/>
</dbReference>
<evidence type="ECO:0000256" key="12">
    <source>
        <dbReference type="RuleBase" id="RU004208"/>
    </source>
</evidence>
<evidence type="ECO:0000256" key="11">
    <source>
        <dbReference type="ARBA" id="ARBA00080925"/>
    </source>
</evidence>
<dbReference type="Proteomes" id="UP001372338">
    <property type="component" value="Unassembled WGS sequence"/>
</dbReference>
<protein>
    <recommendedName>
        <fullName evidence="4">protein disulfide-isomerase</fullName>
        <ecNumber evidence="4">5.3.4.1</ecNumber>
    </recommendedName>
    <alternativeName>
        <fullName evidence="11">P5</fullName>
    </alternativeName>
</protein>
<dbReference type="FunFam" id="3.40.30.10:FF:000032">
    <property type="entry name" value="Protein disulfide-isomerase A6 homolog"/>
    <property type="match status" value="2"/>
</dbReference>